<keyword evidence="1" id="KW-1133">Transmembrane helix</keyword>
<dbReference type="Proteomes" id="UP000238163">
    <property type="component" value="Unassembled WGS sequence"/>
</dbReference>
<reference evidence="2 3" key="2">
    <citation type="submission" date="2018-03" db="EMBL/GenBank/DDBJ databases">
        <title>Genetic Diversity and Phenotypic Plasticity of AHL Mediated Quorum Sensing in Environmental Strains of Vibrio mediterranei.</title>
        <authorList>
            <person name="Lantoine F."/>
            <person name="Vouve F."/>
        </authorList>
    </citation>
    <scope>NUCLEOTIDE SEQUENCE [LARGE SCALE GENOMIC DNA]</scope>
    <source>
        <strain evidence="2 3">17LN0615E</strain>
    </source>
</reference>
<sequence>MLKIFSNWIFVGVVFVFLNQRLKLYFIVFKEFIQKITRLLSSLASLLPLSWQANKKISPVYKEKCHARK</sequence>
<keyword evidence="1" id="KW-0472">Membrane</keyword>
<gene>
    <name evidence="2" type="ORF">COR51_10135</name>
</gene>
<organism evidence="2 3">
    <name type="scientific">Vibrio mediterranei</name>
    <dbReference type="NCBI Taxonomy" id="689"/>
    <lineage>
        <taxon>Bacteria</taxon>
        <taxon>Pseudomonadati</taxon>
        <taxon>Pseudomonadota</taxon>
        <taxon>Gammaproteobacteria</taxon>
        <taxon>Vibrionales</taxon>
        <taxon>Vibrionaceae</taxon>
        <taxon>Vibrio</taxon>
    </lineage>
</organism>
<keyword evidence="1" id="KW-0812">Transmembrane</keyword>
<proteinExistence type="predicted"/>
<keyword evidence="3" id="KW-1185">Reference proteome</keyword>
<reference evidence="2 3" key="1">
    <citation type="submission" date="2017-09" db="EMBL/GenBank/DDBJ databases">
        <authorList>
            <person name="Girard L."/>
            <person name="Lami R."/>
            <person name="Suzuki M."/>
            <person name="Baudart J."/>
        </authorList>
    </citation>
    <scope>NUCLEOTIDE SEQUENCE [LARGE SCALE GENOMIC DNA]</scope>
    <source>
        <strain evidence="2 3">17LN0615E</strain>
    </source>
</reference>
<name>A0ABX5DE56_9VIBR</name>
<protein>
    <submittedName>
        <fullName evidence="2">Uncharacterized protein</fullName>
    </submittedName>
</protein>
<feature type="transmembrane region" description="Helical" evidence="1">
    <location>
        <begin position="6"/>
        <end position="28"/>
    </location>
</feature>
<evidence type="ECO:0000313" key="2">
    <source>
        <dbReference type="EMBL" id="PRQ67992.1"/>
    </source>
</evidence>
<accession>A0ABX5DE56</accession>
<comment type="caution">
    <text evidence="2">The sequence shown here is derived from an EMBL/GenBank/DDBJ whole genome shotgun (WGS) entry which is preliminary data.</text>
</comment>
<evidence type="ECO:0000313" key="3">
    <source>
        <dbReference type="Proteomes" id="UP000238163"/>
    </source>
</evidence>
<evidence type="ECO:0000256" key="1">
    <source>
        <dbReference type="SAM" id="Phobius"/>
    </source>
</evidence>
<dbReference type="EMBL" id="NWTN01000004">
    <property type="protein sequence ID" value="PRQ67992.1"/>
    <property type="molecule type" value="Genomic_DNA"/>
</dbReference>